<feature type="compositionally biased region" description="Polar residues" evidence="1">
    <location>
        <begin position="1"/>
        <end position="14"/>
    </location>
</feature>
<gene>
    <name evidence="2" type="ORF">AVDCRST_MAG83-1701</name>
</gene>
<organism evidence="2">
    <name type="scientific">uncultured Arthrobacter sp</name>
    <dbReference type="NCBI Taxonomy" id="114050"/>
    <lineage>
        <taxon>Bacteria</taxon>
        <taxon>Bacillati</taxon>
        <taxon>Actinomycetota</taxon>
        <taxon>Actinomycetes</taxon>
        <taxon>Micrococcales</taxon>
        <taxon>Micrococcaceae</taxon>
        <taxon>Arthrobacter</taxon>
        <taxon>environmental samples</taxon>
    </lineage>
</organism>
<sequence>MTWLTTWQSPTGTQYAAHETERQAEAHAAELRRERMQACAFWSEGVGDPWM</sequence>
<proteinExistence type="predicted"/>
<dbReference type="EMBL" id="CADCTE010000099">
    <property type="protein sequence ID" value="CAA9242286.1"/>
    <property type="molecule type" value="Genomic_DNA"/>
</dbReference>
<reference evidence="2" key="1">
    <citation type="submission" date="2020-02" db="EMBL/GenBank/DDBJ databases">
        <authorList>
            <person name="Meier V. D."/>
        </authorList>
    </citation>
    <scope>NUCLEOTIDE SEQUENCE</scope>
    <source>
        <strain evidence="2">AVDCRST_MAG83</strain>
    </source>
</reference>
<feature type="region of interest" description="Disordered" evidence="1">
    <location>
        <begin position="1"/>
        <end position="22"/>
    </location>
</feature>
<protein>
    <submittedName>
        <fullName evidence="2">Uncharacterized protein</fullName>
    </submittedName>
</protein>
<evidence type="ECO:0000313" key="2">
    <source>
        <dbReference type="EMBL" id="CAA9242286.1"/>
    </source>
</evidence>
<dbReference type="AlphaFoldDB" id="A0A6J4I4A6"/>
<name>A0A6J4I4A6_9MICC</name>
<accession>A0A6J4I4A6</accession>
<evidence type="ECO:0000256" key="1">
    <source>
        <dbReference type="SAM" id="MobiDB-lite"/>
    </source>
</evidence>
<dbReference type="RefSeq" id="WP_294567582.1">
    <property type="nucleotide sequence ID" value="NZ_CADCTE010000099.1"/>
</dbReference>